<accession>Q2SPM7</accession>
<evidence type="ECO:0000256" key="5">
    <source>
        <dbReference type="ARBA" id="ARBA00023002"/>
    </source>
</evidence>
<dbReference type="EMBL" id="CP000155">
    <property type="protein sequence ID" value="ABC27397.1"/>
    <property type="molecule type" value="Genomic_DNA"/>
</dbReference>
<sequence length="220" mass="25260">MSLNQDIAQSGALACALPSQEWHERMADALARQGWGVFDDLIPLELSARLRQEAEFIYTEGGFSPAHIGRAEDRQLNDSVRRDWSCWLDGRSETQQQFLLFLENVRQVLNRTLFLGLQEVEAHYAVYEAQAYYRRHVDNFRGRSPRKVTLVHYLNPNWLPDEGGELGLYDGGNGGLIADIAPEMGRTVIFLSEDFPHEVRLTHRPRWSLACWLRTNSSPF</sequence>
<evidence type="ECO:0000256" key="4">
    <source>
        <dbReference type="ARBA" id="ARBA00022964"/>
    </source>
</evidence>
<feature type="domain" description="Fe2OG dioxygenase" evidence="7">
    <location>
        <begin position="113"/>
        <end position="215"/>
    </location>
</feature>
<dbReference type="HOGENOM" id="CLU_022206_1_0_6"/>
<evidence type="ECO:0000259" key="7">
    <source>
        <dbReference type="PROSITE" id="PS51471"/>
    </source>
</evidence>
<dbReference type="Proteomes" id="UP000000238">
    <property type="component" value="Chromosome"/>
</dbReference>
<keyword evidence="4" id="KW-0223">Dioxygenase</keyword>
<name>Q2SPM7_HAHCH</name>
<dbReference type="KEGG" id="hch:HCH_00490"/>
<dbReference type="PANTHER" id="PTHR12907:SF26">
    <property type="entry name" value="HIF PROLYL HYDROXYLASE, ISOFORM C"/>
    <property type="match status" value="1"/>
</dbReference>
<dbReference type="Pfam" id="PF13640">
    <property type="entry name" value="2OG-FeII_Oxy_3"/>
    <property type="match status" value="1"/>
</dbReference>
<keyword evidence="6" id="KW-0408">Iron</keyword>
<dbReference type="InterPro" id="IPR044862">
    <property type="entry name" value="Pro_4_hyd_alph_FE2OG_OXY"/>
</dbReference>
<comment type="cofactor">
    <cofactor evidence="1">
        <name>L-ascorbate</name>
        <dbReference type="ChEBI" id="CHEBI:38290"/>
    </cofactor>
</comment>
<keyword evidence="9" id="KW-1185">Reference proteome</keyword>
<evidence type="ECO:0000313" key="8">
    <source>
        <dbReference type="EMBL" id="ABC27397.1"/>
    </source>
</evidence>
<dbReference type="Gene3D" id="2.60.120.620">
    <property type="entry name" value="q2cbj1_9rhob like domain"/>
    <property type="match status" value="1"/>
</dbReference>
<organism evidence="8 9">
    <name type="scientific">Hahella chejuensis (strain KCTC 2396)</name>
    <dbReference type="NCBI Taxonomy" id="349521"/>
    <lineage>
        <taxon>Bacteria</taxon>
        <taxon>Pseudomonadati</taxon>
        <taxon>Pseudomonadota</taxon>
        <taxon>Gammaproteobacteria</taxon>
        <taxon>Oceanospirillales</taxon>
        <taxon>Hahellaceae</taxon>
        <taxon>Hahella</taxon>
    </lineage>
</organism>
<dbReference type="InterPro" id="IPR051559">
    <property type="entry name" value="HIF_prolyl_hydroxylases"/>
</dbReference>
<gene>
    <name evidence="8" type="ordered locus">HCH_00490</name>
</gene>
<reference evidence="8 9" key="1">
    <citation type="journal article" date="2005" name="Nucleic Acids Res.">
        <title>Genomic blueprint of Hahella chejuensis, a marine microbe producing an algicidal agent.</title>
        <authorList>
            <person name="Jeong H."/>
            <person name="Yim J.H."/>
            <person name="Lee C."/>
            <person name="Choi S.-H."/>
            <person name="Park Y.K."/>
            <person name="Yoon S.H."/>
            <person name="Hur C.-G."/>
            <person name="Kang H.-Y."/>
            <person name="Kim D."/>
            <person name="Lee H.H."/>
            <person name="Park K.H."/>
            <person name="Park S.-H."/>
            <person name="Park H.-S."/>
            <person name="Lee H.K."/>
            <person name="Oh T.K."/>
            <person name="Kim J.F."/>
        </authorList>
    </citation>
    <scope>NUCLEOTIDE SEQUENCE [LARGE SCALE GENOMIC DNA]</scope>
    <source>
        <strain evidence="8 9">KCTC 2396</strain>
    </source>
</reference>
<dbReference type="GO" id="GO:0031418">
    <property type="term" value="F:L-ascorbic acid binding"/>
    <property type="evidence" value="ECO:0007669"/>
    <property type="project" value="UniProtKB-KW"/>
</dbReference>
<proteinExistence type="predicted"/>
<dbReference type="RefSeq" id="WP_011394474.1">
    <property type="nucleotide sequence ID" value="NC_007645.1"/>
</dbReference>
<dbReference type="eggNOG" id="COG3751">
    <property type="taxonomic scope" value="Bacteria"/>
</dbReference>
<dbReference type="STRING" id="349521.HCH_00490"/>
<evidence type="ECO:0000256" key="2">
    <source>
        <dbReference type="ARBA" id="ARBA00022723"/>
    </source>
</evidence>
<evidence type="ECO:0000256" key="6">
    <source>
        <dbReference type="ARBA" id="ARBA00023004"/>
    </source>
</evidence>
<keyword evidence="3" id="KW-0847">Vitamin C</keyword>
<evidence type="ECO:0000256" key="3">
    <source>
        <dbReference type="ARBA" id="ARBA00022896"/>
    </source>
</evidence>
<dbReference type="PANTHER" id="PTHR12907">
    <property type="entry name" value="EGL NINE HOMOLOG-RELATED"/>
    <property type="match status" value="1"/>
</dbReference>
<dbReference type="GO" id="GO:0071456">
    <property type="term" value="P:cellular response to hypoxia"/>
    <property type="evidence" value="ECO:0007669"/>
    <property type="project" value="TreeGrafter"/>
</dbReference>
<dbReference type="PROSITE" id="PS51471">
    <property type="entry name" value="FE2OG_OXY"/>
    <property type="match status" value="1"/>
</dbReference>
<keyword evidence="5" id="KW-0560">Oxidoreductase</keyword>
<evidence type="ECO:0000256" key="1">
    <source>
        <dbReference type="ARBA" id="ARBA00001961"/>
    </source>
</evidence>
<dbReference type="SMART" id="SM00702">
    <property type="entry name" value="P4Hc"/>
    <property type="match status" value="1"/>
</dbReference>
<dbReference type="GO" id="GO:0031543">
    <property type="term" value="F:peptidyl-proline dioxygenase activity"/>
    <property type="evidence" value="ECO:0007669"/>
    <property type="project" value="TreeGrafter"/>
</dbReference>
<dbReference type="OrthoDB" id="9783171at2"/>
<keyword evidence="2" id="KW-0479">Metal-binding</keyword>
<dbReference type="GO" id="GO:0008198">
    <property type="term" value="F:ferrous iron binding"/>
    <property type="evidence" value="ECO:0007669"/>
    <property type="project" value="TreeGrafter"/>
</dbReference>
<evidence type="ECO:0000313" key="9">
    <source>
        <dbReference type="Proteomes" id="UP000000238"/>
    </source>
</evidence>
<protein>
    <submittedName>
        <fullName evidence="8">2OG-Fe(II) oxygenase superfamily protein</fullName>
    </submittedName>
</protein>
<dbReference type="AlphaFoldDB" id="Q2SPM7"/>
<dbReference type="InterPro" id="IPR005123">
    <property type="entry name" value="Oxoglu/Fe-dep_dioxygenase_dom"/>
</dbReference>
<dbReference type="InterPro" id="IPR006620">
    <property type="entry name" value="Pro_4_hyd_alph"/>
</dbReference>